<reference evidence="4" key="1">
    <citation type="submission" date="2016-06" db="UniProtKB">
        <authorList>
            <consortium name="WormBaseParasite"/>
        </authorList>
    </citation>
    <scope>IDENTIFICATION</scope>
</reference>
<protein>
    <submittedName>
        <fullName evidence="4">Pro-kuma_activ domain-containing protein</fullName>
    </submittedName>
</protein>
<keyword evidence="3" id="KW-1185">Reference proteome</keyword>
<reference evidence="2 3" key="2">
    <citation type="submission" date="2018-11" db="EMBL/GenBank/DDBJ databases">
        <authorList>
            <consortium name="Pathogen Informatics"/>
        </authorList>
    </citation>
    <scope>NUCLEOTIDE SEQUENCE [LARGE SCALE GENOMIC DNA]</scope>
</reference>
<name>A0A183ICF2_9BILA</name>
<dbReference type="OrthoDB" id="5822005at2759"/>
<dbReference type="EMBL" id="UZAM01006778">
    <property type="protein sequence ID" value="VDO93878.1"/>
    <property type="molecule type" value="Genomic_DNA"/>
</dbReference>
<dbReference type="AlphaFoldDB" id="A0A183ICF2"/>
<evidence type="ECO:0000313" key="4">
    <source>
        <dbReference type="WBParaSite" id="SBAD_0000135301-mRNA-1"/>
    </source>
</evidence>
<keyword evidence="1" id="KW-0732">Signal</keyword>
<gene>
    <name evidence="2" type="ORF">SBAD_LOCUS1296</name>
</gene>
<proteinExistence type="predicted"/>
<dbReference type="Proteomes" id="UP000270296">
    <property type="component" value="Unassembled WGS sequence"/>
</dbReference>
<evidence type="ECO:0000256" key="1">
    <source>
        <dbReference type="SAM" id="SignalP"/>
    </source>
</evidence>
<evidence type="ECO:0000313" key="2">
    <source>
        <dbReference type="EMBL" id="VDO93878.1"/>
    </source>
</evidence>
<sequence>MVIVASVVFAAATLSSLLALAFVPSSSAAFAISPFVTTGKNPEPRYDQQLIAMLGAERPHGSFRQAERPALPTLFVSSPQALSMKHWPQLKSYLWALRNANQIVKRRPSIGLSLAEYVASLEDSDKFHFLSSRGEANE</sequence>
<accession>A0A183ICF2</accession>
<feature type="signal peptide" evidence="1">
    <location>
        <begin position="1"/>
        <end position="28"/>
    </location>
</feature>
<evidence type="ECO:0000313" key="3">
    <source>
        <dbReference type="Proteomes" id="UP000270296"/>
    </source>
</evidence>
<dbReference type="WBParaSite" id="SBAD_0000135301-mRNA-1">
    <property type="protein sequence ID" value="SBAD_0000135301-mRNA-1"/>
    <property type="gene ID" value="SBAD_0000135301"/>
</dbReference>
<organism evidence="4">
    <name type="scientific">Soboliphyme baturini</name>
    <dbReference type="NCBI Taxonomy" id="241478"/>
    <lineage>
        <taxon>Eukaryota</taxon>
        <taxon>Metazoa</taxon>
        <taxon>Ecdysozoa</taxon>
        <taxon>Nematoda</taxon>
        <taxon>Enoplea</taxon>
        <taxon>Dorylaimia</taxon>
        <taxon>Dioctophymatida</taxon>
        <taxon>Dioctophymatoidea</taxon>
        <taxon>Soboliphymatidae</taxon>
        <taxon>Soboliphyme</taxon>
    </lineage>
</organism>
<feature type="chain" id="PRO_5043139910" evidence="1">
    <location>
        <begin position="29"/>
        <end position="138"/>
    </location>
</feature>